<keyword evidence="1 5" id="KW-0409">Iron storage</keyword>
<evidence type="ECO:0000313" key="8">
    <source>
        <dbReference type="Proteomes" id="UP001589783"/>
    </source>
</evidence>
<keyword evidence="3" id="KW-0560">Oxidoreductase</keyword>
<dbReference type="InterPro" id="IPR009078">
    <property type="entry name" value="Ferritin-like_SF"/>
</dbReference>
<dbReference type="RefSeq" id="WP_382361446.1">
    <property type="nucleotide sequence ID" value="NZ_JBHLWV010000012.1"/>
</dbReference>
<evidence type="ECO:0000313" key="7">
    <source>
        <dbReference type="EMBL" id="MFC0314078.1"/>
    </source>
</evidence>
<dbReference type="InterPro" id="IPR041719">
    <property type="entry name" value="Ferritin_prok"/>
</dbReference>
<organism evidence="7 8">
    <name type="scientific">Gordonia phosphorivorans</name>
    <dbReference type="NCBI Taxonomy" id="1056982"/>
    <lineage>
        <taxon>Bacteria</taxon>
        <taxon>Bacillati</taxon>
        <taxon>Actinomycetota</taxon>
        <taxon>Actinomycetes</taxon>
        <taxon>Mycobacteriales</taxon>
        <taxon>Gordoniaceae</taxon>
        <taxon>Gordonia</taxon>
    </lineage>
</organism>
<keyword evidence="8" id="KW-1185">Reference proteome</keyword>
<proteinExistence type="predicted"/>
<evidence type="ECO:0000256" key="3">
    <source>
        <dbReference type="ARBA" id="ARBA00023002"/>
    </source>
</evidence>
<gene>
    <name evidence="7" type="ORF">ACFFJD_04315</name>
</gene>
<comment type="caution">
    <text evidence="7">The sequence shown here is derived from an EMBL/GenBank/DDBJ whole genome shotgun (WGS) entry which is preliminary data.</text>
</comment>
<feature type="domain" description="Ferritin-like diiron" evidence="6">
    <location>
        <begin position="1"/>
        <end position="146"/>
    </location>
</feature>
<dbReference type="CDD" id="cd01055">
    <property type="entry name" value="Nonheme_Ferritin"/>
    <property type="match status" value="1"/>
</dbReference>
<protein>
    <recommendedName>
        <fullName evidence="5">Ferritin</fullName>
    </recommendedName>
</protein>
<evidence type="ECO:0000256" key="5">
    <source>
        <dbReference type="RuleBase" id="RU361145"/>
    </source>
</evidence>
<evidence type="ECO:0000256" key="4">
    <source>
        <dbReference type="ARBA" id="ARBA00023004"/>
    </source>
</evidence>
<dbReference type="SUPFAM" id="SSF47240">
    <property type="entry name" value="Ferritin-like"/>
    <property type="match status" value="1"/>
</dbReference>
<dbReference type="PROSITE" id="PS50905">
    <property type="entry name" value="FERRITIN_LIKE"/>
    <property type="match status" value="1"/>
</dbReference>
<accession>A0ABV6H5D0</accession>
<dbReference type="PANTHER" id="PTHR11431">
    <property type="entry name" value="FERRITIN"/>
    <property type="match status" value="1"/>
</dbReference>
<name>A0ABV6H5D0_9ACTN</name>
<dbReference type="EMBL" id="JBHLWV010000012">
    <property type="protein sequence ID" value="MFC0314078.1"/>
    <property type="molecule type" value="Genomic_DNA"/>
</dbReference>
<evidence type="ECO:0000256" key="1">
    <source>
        <dbReference type="ARBA" id="ARBA00022434"/>
    </source>
</evidence>
<dbReference type="InterPro" id="IPR012347">
    <property type="entry name" value="Ferritin-like"/>
</dbReference>
<dbReference type="Gene3D" id="1.20.1260.10">
    <property type="match status" value="1"/>
</dbReference>
<evidence type="ECO:0000256" key="2">
    <source>
        <dbReference type="ARBA" id="ARBA00022723"/>
    </source>
</evidence>
<sequence>MKMNEELEHAFSKQITLEFESAMLYRQLAIEFELMDLPGFATWMKTQAAEELTHADRLIKHLLDRDNHPVIGDITLPSIKIDTIGDAFAIALEAEEAVSESIRGLYRLGQETGDIDSRPVIDWFIAEQVEEEATVREIIGRIKLIDGDGSGILRLDSELGSAA</sequence>
<keyword evidence="2 5" id="KW-0479">Metal-binding</keyword>
<reference evidence="7 8" key="1">
    <citation type="submission" date="2024-09" db="EMBL/GenBank/DDBJ databases">
        <authorList>
            <person name="Sun Q."/>
            <person name="Mori K."/>
        </authorList>
    </citation>
    <scope>NUCLEOTIDE SEQUENCE [LARGE SCALE GENOMIC DNA]</scope>
    <source>
        <strain evidence="7 8">CCM 7957</strain>
    </source>
</reference>
<dbReference type="PANTHER" id="PTHR11431:SF127">
    <property type="entry name" value="BACTERIAL NON-HEME FERRITIN"/>
    <property type="match status" value="1"/>
</dbReference>
<dbReference type="InterPro" id="IPR008331">
    <property type="entry name" value="Ferritin_DPS_dom"/>
</dbReference>
<dbReference type="Pfam" id="PF00210">
    <property type="entry name" value="Ferritin"/>
    <property type="match status" value="1"/>
</dbReference>
<dbReference type="Proteomes" id="UP001589783">
    <property type="component" value="Unassembled WGS sequence"/>
</dbReference>
<evidence type="ECO:0000259" key="6">
    <source>
        <dbReference type="PROSITE" id="PS50905"/>
    </source>
</evidence>
<dbReference type="InterPro" id="IPR009040">
    <property type="entry name" value="Ferritin-like_diiron"/>
</dbReference>
<dbReference type="InterPro" id="IPR001519">
    <property type="entry name" value="Ferritin"/>
</dbReference>
<keyword evidence="4 5" id="KW-0408">Iron</keyword>